<dbReference type="EMBL" id="CP003349">
    <property type="protein sequence ID" value="AFD05320.1"/>
    <property type="molecule type" value="Genomic_DNA"/>
</dbReference>
<dbReference type="InterPro" id="IPR022385">
    <property type="entry name" value="Rhs_assc_core"/>
</dbReference>
<dbReference type="InterPro" id="IPR045619">
    <property type="entry name" value="DUF6443"/>
</dbReference>
<feature type="region of interest" description="Disordered" evidence="1">
    <location>
        <begin position="1246"/>
        <end position="1275"/>
    </location>
</feature>
<dbReference type="NCBIfam" id="TIGR03696">
    <property type="entry name" value="Rhs_assc_core"/>
    <property type="match status" value="1"/>
</dbReference>
<dbReference type="Proteomes" id="UP000007590">
    <property type="component" value="Chromosome"/>
</dbReference>
<evidence type="ECO:0000256" key="1">
    <source>
        <dbReference type="SAM" id="MobiDB-lite"/>
    </source>
</evidence>
<keyword evidence="4" id="KW-1185">Reference proteome</keyword>
<dbReference type="eggNOG" id="COG3209">
    <property type="taxonomic scope" value="Bacteria"/>
</dbReference>
<dbReference type="RefSeq" id="WP_014678548.1">
    <property type="nucleotide sequence ID" value="NC_017770.1"/>
</dbReference>
<dbReference type="HOGENOM" id="CLU_251275_0_0_10"/>
<evidence type="ECO:0000313" key="4">
    <source>
        <dbReference type="Proteomes" id="UP000007590"/>
    </source>
</evidence>
<accession>H8KXM4</accession>
<dbReference type="Gene3D" id="2.180.10.10">
    <property type="entry name" value="RHS repeat-associated core"/>
    <property type="match status" value="1"/>
</dbReference>
<proteinExistence type="predicted"/>
<feature type="domain" description="DUF6443" evidence="2">
    <location>
        <begin position="336"/>
        <end position="467"/>
    </location>
</feature>
<dbReference type="Pfam" id="PF20041">
    <property type="entry name" value="DUF6443"/>
    <property type="match status" value="1"/>
</dbReference>
<gene>
    <name evidence="3" type="ordered locus">Solca_0168</name>
</gene>
<dbReference type="OrthoDB" id="5726170at2"/>
<dbReference type="InterPro" id="IPR050708">
    <property type="entry name" value="T6SS_VgrG/RHS"/>
</dbReference>
<dbReference type="PANTHER" id="PTHR32305:SF15">
    <property type="entry name" value="PROTEIN RHSA-RELATED"/>
    <property type="match status" value="1"/>
</dbReference>
<name>H8KXM4_SOLCM</name>
<evidence type="ECO:0000259" key="2">
    <source>
        <dbReference type="Pfam" id="PF20041"/>
    </source>
</evidence>
<evidence type="ECO:0000313" key="3">
    <source>
        <dbReference type="EMBL" id="AFD05320.1"/>
    </source>
</evidence>
<dbReference type="PANTHER" id="PTHR32305">
    <property type="match status" value="1"/>
</dbReference>
<protein>
    <submittedName>
        <fullName evidence="3">RHS repeat-associated core domain protein</fullName>
    </submittedName>
</protein>
<reference evidence="3" key="1">
    <citation type="submission" date="2012-02" db="EMBL/GenBank/DDBJ databases">
        <title>The complete genome of Solitalea canadensis DSM 3403.</title>
        <authorList>
            <consortium name="US DOE Joint Genome Institute (JGI-PGF)"/>
            <person name="Lucas S."/>
            <person name="Copeland A."/>
            <person name="Lapidus A."/>
            <person name="Glavina del Rio T."/>
            <person name="Dalin E."/>
            <person name="Tice H."/>
            <person name="Bruce D."/>
            <person name="Goodwin L."/>
            <person name="Pitluck S."/>
            <person name="Peters L."/>
            <person name="Ovchinnikova G."/>
            <person name="Lu M."/>
            <person name="Kyrpides N."/>
            <person name="Mavromatis K."/>
            <person name="Ivanova N."/>
            <person name="Brettin T."/>
            <person name="Detter J.C."/>
            <person name="Han C."/>
            <person name="Larimer F."/>
            <person name="Land M."/>
            <person name="Hauser L."/>
            <person name="Markowitz V."/>
            <person name="Cheng J.-F."/>
            <person name="Hugenholtz P."/>
            <person name="Woyke T."/>
            <person name="Wu D."/>
            <person name="Spring S."/>
            <person name="Schroeder M."/>
            <person name="Kopitz M."/>
            <person name="Brambilla E."/>
            <person name="Klenk H.-P."/>
            <person name="Eisen J.A."/>
        </authorList>
    </citation>
    <scope>NUCLEOTIDE SEQUENCE</scope>
    <source>
        <strain evidence="3">DSM 3403</strain>
    </source>
</reference>
<dbReference type="STRING" id="929556.Solca_0168"/>
<feature type="compositionally biased region" description="Basic and acidic residues" evidence="1">
    <location>
        <begin position="1254"/>
        <end position="1272"/>
    </location>
</feature>
<sequence length="1451" mass="162533">MKRLNFFKYILILIICFGTLKRGYSIPFYEKSRNYTSDHHISAISLEKAFSLHLKKTFQPLNISGLSNVAEGQICSYSSSIGSGLWSVANGVILSGQGTDMIIVQWSMGVTMGSVLFEPPEGGYYFIDVTIMPELLAGSITTAPFSIIAGDTPSTINATTASKGNCGTSYMYQWQKSSDNIYFTNISGATSQNLNYTSGLTQSTYFRRVVNCGGDQAYTGSILVTVFNPGSITSGDQTISYSTIPSSILATVASGGNCGTSYLYQWQSSLSGYYTDFTNVPSATGQNLTLSTPLTQTTYYRRMVTCGGITSYTSNAVVTVIDMNSITTNTIRKAGVTDPASISTLSASDLNQNINYFDGLGRLVQQVQTKGSPNQKDMVVPNEYDVYGRVTKKYLPYVDVSANGTYKVNALTANQGISLFYKTLNQKIDTTTFPYVETTYESSPLNRSLEVGAQGKTWRIIKNSNGKSTFNGNTVKSDFGINGYSEVRLWNVTTNGANSSVFYGTGQLYKTISKDENWTSSDVQNRLIKEFKDKEGRVILKRQLYRTPSNALDSLSTYYVYDDIGNLRYVIPPAVSVTTFTEADQIFKDLIYAYKYDGRHRVIKKKIPGADWTFLVYNKLNQVVLTQDSVQRAKSTKEWAFTKYDALGRVVLTGVYTGNEILDTAQNRANRYSSWEDKGTFHGYTTKAYPLTGMNVLIANYYDDYTFPGARTTGFTYVTDTLNTKTDIVRGLLTGNKVKILGTKDSILTVNYYDSNSRLVQSRSNNHVGGTDIVNIKYDFSDQLIVSKRVHTGRSGQVVTILNWYEYDHLGRKKKVREKINSDQIVTLAQYNYNELGQLVEKNLHSTNGTTFAQSIDYRYNNRGWLKSINKADLTSDGGISNDDSNDRFGLELKYESGPIPQYNGNISQANWKGGKLTSSLPQGQGYKYNYDGLNRLLRATSIAGPDYGELISGYDKMGNIQKLGRYSQGTRIDSLTYTYYNSANQLQKVEDLATTVGFNNGSTAANEYTYDPNGNLLTDLNLGITSNISYNYLNLPEQILKSGTTLKYTYDATGLKLKRKLIGTIDSTEYVNGIQYSGGLIDFIETEEGRAVKNGTSYLYRYSLNDHLGNLRVEVDASGNALQEESYYPFGLSQVLPSNSDPSGKNKYQYNGKEFQVETNWYDYGARFYDPTLGKWNSIDPMAEIAKDWSVYVYTNNNPVKFIDPNGMYTTSTGESDEEWSARMKAETNAANTMHDQQFGLLNRGDLETDYSDDPKKKKKDESKEKSKESEESTESSFFIDLMNELPVWKGCRQGGYAFDNGDYFGATIGMLDGTMDAFTLGEFTEGKIVISNGLKLTSGYFEKAGKYILTGGKTFEEYKKLRGGTKTLDKIKTSTGTQRISTEFHHWLITQRMQRKFNLPNWLVNNRFNVIKLNTIQHSIIDRFRKQFLRAGIKNEVGWFKKYNWFSKF</sequence>
<organism evidence="3 4">
    <name type="scientific">Solitalea canadensis (strain ATCC 29591 / DSM 3403 / JCM 21819 / LMG 8368 / NBRC 15130 / NCIMB 12057 / USAM 9D)</name>
    <name type="common">Flexibacter canadensis</name>
    <dbReference type="NCBI Taxonomy" id="929556"/>
    <lineage>
        <taxon>Bacteria</taxon>
        <taxon>Pseudomonadati</taxon>
        <taxon>Bacteroidota</taxon>
        <taxon>Sphingobacteriia</taxon>
        <taxon>Sphingobacteriales</taxon>
        <taxon>Sphingobacteriaceae</taxon>
        <taxon>Solitalea</taxon>
    </lineage>
</organism>
<dbReference type="KEGG" id="scn:Solca_0168"/>